<reference evidence="1 2" key="1">
    <citation type="submission" date="2019-04" db="EMBL/GenBank/DDBJ databases">
        <title>Phreatobacter aquaticus sp. nov.</title>
        <authorList>
            <person name="Choi A."/>
            <person name="Baek K."/>
        </authorList>
    </citation>
    <scope>NUCLEOTIDE SEQUENCE [LARGE SCALE GENOMIC DNA]</scope>
    <source>
        <strain evidence="1 2">NMCR1094</strain>
    </source>
</reference>
<dbReference type="InterPro" id="IPR044691">
    <property type="entry name" value="DCC1_Trx"/>
</dbReference>
<gene>
    <name evidence="1" type="ORF">E8L99_19125</name>
</gene>
<dbReference type="KEGG" id="paqt:E8L99_19125"/>
<dbReference type="Pfam" id="PF04134">
    <property type="entry name" value="DCC1-like"/>
    <property type="match status" value="1"/>
</dbReference>
<dbReference type="OrthoDB" id="9801773at2"/>
<proteinExistence type="predicted"/>
<dbReference type="GO" id="GO:0015035">
    <property type="term" value="F:protein-disulfide reductase activity"/>
    <property type="evidence" value="ECO:0007669"/>
    <property type="project" value="InterPro"/>
</dbReference>
<dbReference type="PANTHER" id="PTHR34290">
    <property type="entry name" value="SI:CH73-390P7.2"/>
    <property type="match status" value="1"/>
</dbReference>
<sequence length="131" mass="14340">MVTATHDSMAEAPTLTVFYDGSCPLCIREIGFYRRRQGANAVAWVDVSQAASDVAPGLSCSAAMARFHVRRPDGTLVSGGRAFAELWAVLPAFAWIGRFFRSGPLGALLDLAYRAFLPLRPRLQRLARRQG</sequence>
<accession>A0A4D7QP83</accession>
<dbReference type="InterPro" id="IPR007263">
    <property type="entry name" value="DCC1-like"/>
</dbReference>
<dbReference type="AlphaFoldDB" id="A0A4D7QP83"/>
<dbReference type="RefSeq" id="WP_137101041.1">
    <property type="nucleotide sequence ID" value="NZ_CP039865.1"/>
</dbReference>
<organism evidence="1 2">
    <name type="scientific">Phreatobacter aquaticus</name>
    <dbReference type="NCBI Taxonomy" id="2570229"/>
    <lineage>
        <taxon>Bacteria</taxon>
        <taxon>Pseudomonadati</taxon>
        <taxon>Pseudomonadota</taxon>
        <taxon>Alphaproteobacteria</taxon>
        <taxon>Hyphomicrobiales</taxon>
        <taxon>Phreatobacteraceae</taxon>
        <taxon>Phreatobacter</taxon>
    </lineage>
</organism>
<dbReference type="EMBL" id="CP039865">
    <property type="protein sequence ID" value="QCK87713.1"/>
    <property type="molecule type" value="Genomic_DNA"/>
</dbReference>
<evidence type="ECO:0000313" key="2">
    <source>
        <dbReference type="Proteomes" id="UP000298588"/>
    </source>
</evidence>
<dbReference type="Proteomes" id="UP000298588">
    <property type="component" value="Chromosome"/>
</dbReference>
<name>A0A4D7QP83_9HYPH</name>
<evidence type="ECO:0000313" key="1">
    <source>
        <dbReference type="EMBL" id="QCK87713.1"/>
    </source>
</evidence>
<keyword evidence="2" id="KW-1185">Reference proteome</keyword>
<protein>
    <submittedName>
        <fullName evidence="1">DUF393 domain-containing protein</fullName>
    </submittedName>
</protein>
<dbReference type="PANTHER" id="PTHR34290:SF2">
    <property type="entry name" value="OS04G0668800 PROTEIN"/>
    <property type="match status" value="1"/>
</dbReference>